<gene>
    <name evidence="11" type="ORF">CVLEPA_LOCUS12112</name>
</gene>
<evidence type="ECO:0000313" key="11">
    <source>
        <dbReference type="EMBL" id="CAK8681877.1"/>
    </source>
</evidence>
<evidence type="ECO:0000256" key="2">
    <source>
        <dbReference type="ARBA" id="ARBA00022723"/>
    </source>
</evidence>
<dbReference type="Proteomes" id="UP001642483">
    <property type="component" value="Unassembled WGS sequence"/>
</dbReference>
<evidence type="ECO:0000256" key="4">
    <source>
        <dbReference type="ARBA" id="ARBA00022771"/>
    </source>
</evidence>
<evidence type="ECO:0000256" key="8">
    <source>
        <dbReference type="PROSITE-ProRule" id="PRU00042"/>
    </source>
</evidence>
<keyword evidence="7" id="KW-0539">Nucleus</keyword>
<dbReference type="PROSITE" id="PS00028">
    <property type="entry name" value="ZINC_FINGER_C2H2_1"/>
    <property type="match status" value="2"/>
</dbReference>
<dbReference type="EMBL" id="CAWYQH010000090">
    <property type="protein sequence ID" value="CAK8681877.1"/>
    <property type="molecule type" value="Genomic_DNA"/>
</dbReference>
<keyword evidence="3" id="KW-0677">Repeat</keyword>
<evidence type="ECO:0000256" key="6">
    <source>
        <dbReference type="ARBA" id="ARBA00023125"/>
    </source>
</evidence>
<evidence type="ECO:0000256" key="1">
    <source>
        <dbReference type="ARBA" id="ARBA00004123"/>
    </source>
</evidence>
<organism evidence="11 12">
    <name type="scientific">Clavelina lepadiformis</name>
    <name type="common">Light-bulb sea squirt</name>
    <name type="synonym">Ascidia lepadiformis</name>
    <dbReference type="NCBI Taxonomy" id="159417"/>
    <lineage>
        <taxon>Eukaryota</taxon>
        <taxon>Metazoa</taxon>
        <taxon>Chordata</taxon>
        <taxon>Tunicata</taxon>
        <taxon>Ascidiacea</taxon>
        <taxon>Aplousobranchia</taxon>
        <taxon>Clavelinidae</taxon>
        <taxon>Clavelina</taxon>
    </lineage>
</organism>
<dbReference type="InterPro" id="IPR013087">
    <property type="entry name" value="Znf_C2H2_type"/>
</dbReference>
<dbReference type="SUPFAM" id="SSF57667">
    <property type="entry name" value="beta-beta-alpha zinc fingers"/>
    <property type="match status" value="1"/>
</dbReference>
<feature type="domain" description="C2H2-type" evidence="10">
    <location>
        <begin position="274"/>
        <end position="301"/>
    </location>
</feature>
<keyword evidence="12" id="KW-1185">Reference proteome</keyword>
<keyword evidence="2" id="KW-0479">Metal-binding</keyword>
<keyword evidence="6" id="KW-0238">DNA-binding</keyword>
<keyword evidence="5" id="KW-0862">Zinc</keyword>
<dbReference type="InterPro" id="IPR036236">
    <property type="entry name" value="Znf_C2H2_sf"/>
</dbReference>
<dbReference type="InterPro" id="IPR050331">
    <property type="entry name" value="Zinc_finger"/>
</dbReference>
<evidence type="ECO:0000256" key="7">
    <source>
        <dbReference type="ARBA" id="ARBA00023242"/>
    </source>
</evidence>
<comment type="subcellular location">
    <subcellularLocation>
        <location evidence="1">Nucleus</location>
    </subcellularLocation>
</comment>
<dbReference type="Gene3D" id="3.30.160.60">
    <property type="entry name" value="Classic Zinc Finger"/>
    <property type="match status" value="2"/>
</dbReference>
<proteinExistence type="predicted"/>
<reference evidence="11 12" key="1">
    <citation type="submission" date="2024-02" db="EMBL/GenBank/DDBJ databases">
        <authorList>
            <person name="Daric V."/>
            <person name="Darras S."/>
        </authorList>
    </citation>
    <scope>NUCLEOTIDE SEQUENCE [LARGE SCALE GENOMIC DNA]</scope>
</reference>
<evidence type="ECO:0000256" key="9">
    <source>
        <dbReference type="SAM" id="MobiDB-lite"/>
    </source>
</evidence>
<evidence type="ECO:0000256" key="3">
    <source>
        <dbReference type="ARBA" id="ARBA00022737"/>
    </source>
</evidence>
<dbReference type="PROSITE" id="PS50157">
    <property type="entry name" value="ZINC_FINGER_C2H2_2"/>
    <property type="match status" value="2"/>
</dbReference>
<dbReference type="PANTHER" id="PTHR16515">
    <property type="entry name" value="PR DOMAIN ZINC FINGER PROTEIN"/>
    <property type="match status" value="1"/>
</dbReference>
<name>A0ABP0FQE8_CLALP</name>
<evidence type="ECO:0000259" key="10">
    <source>
        <dbReference type="PROSITE" id="PS50157"/>
    </source>
</evidence>
<evidence type="ECO:0000256" key="5">
    <source>
        <dbReference type="ARBA" id="ARBA00022833"/>
    </source>
</evidence>
<sequence length="353" mass="40106">MDVSASNVAPHLSKPDAVSMLLLAELKLMRKDMNQGVRRIEENFQNFTNLFSEFLQQTSMTLVANSSSDTLNGDIPGNSYHSEPMTDLGISDQDLVDEQNVGSAYRETNVNSDFNNGDTFVKHEICEEDEESALVSSFSGHLVQEPALKSFATESSPKRLVDERKESVAFGQFNKSSSDNLSDENEEDLAETSPIGQSTSGRLSKIFPVFQSRLNENSLVKMDKRATLLKWPNQNHKITVRRQNYVCKICRQPHASGHKLKRHYIEEHNYLNKYICQFCGKSCYNASDLKVHIRIHTGEKPFQCKICDKAFSDKSNYIRHCKRKRDLRCSACNKIFCTKFQFNKHGLTHGLSS</sequence>
<comment type="caution">
    <text evidence="11">The sequence shown here is derived from an EMBL/GenBank/DDBJ whole genome shotgun (WGS) entry which is preliminary data.</text>
</comment>
<feature type="region of interest" description="Disordered" evidence="9">
    <location>
        <begin position="172"/>
        <end position="198"/>
    </location>
</feature>
<protein>
    <recommendedName>
        <fullName evidence="10">C2H2-type domain-containing protein</fullName>
    </recommendedName>
</protein>
<dbReference type="PANTHER" id="PTHR16515:SF2">
    <property type="entry name" value="PR DOMAIN ZINC FINGER PROTEIN 4"/>
    <property type="match status" value="1"/>
</dbReference>
<feature type="compositionally biased region" description="Acidic residues" evidence="9">
    <location>
        <begin position="181"/>
        <end position="190"/>
    </location>
</feature>
<dbReference type="Pfam" id="PF00096">
    <property type="entry name" value="zf-C2H2"/>
    <property type="match status" value="2"/>
</dbReference>
<dbReference type="SMART" id="SM00355">
    <property type="entry name" value="ZnF_C2H2"/>
    <property type="match status" value="4"/>
</dbReference>
<accession>A0ABP0FQE8</accession>
<evidence type="ECO:0000313" key="12">
    <source>
        <dbReference type="Proteomes" id="UP001642483"/>
    </source>
</evidence>
<feature type="domain" description="C2H2-type" evidence="10">
    <location>
        <begin position="302"/>
        <end position="320"/>
    </location>
</feature>
<keyword evidence="4 8" id="KW-0863">Zinc-finger</keyword>